<evidence type="ECO:0000313" key="1">
    <source>
        <dbReference type="EMBL" id="KAI8025659.1"/>
    </source>
</evidence>
<organism evidence="1 2">
    <name type="scientific">Camellia lanceoleosa</name>
    <dbReference type="NCBI Taxonomy" id="1840588"/>
    <lineage>
        <taxon>Eukaryota</taxon>
        <taxon>Viridiplantae</taxon>
        <taxon>Streptophyta</taxon>
        <taxon>Embryophyta</taxon>
        <taxon>Tracheophyta</taxon>
        <taxon>Spermatophyta</taxon>
        <taxon>Magnoliopsida</taxon>
        <taxon>eudicotyledons</taxon>
        <taxon>Gunneridae</taxon>
        <taxon>Pentapetalae</taxon>
        <taxon>asterids</taxon>
        <taxon>Ericales</taxon>
        <taxon>Theaceae</taxon>
        <taxon>Camellia</taxon>
    </lineage>
</organism>
<protein>
    <submittedName>
        <fullName evidence="1">Transcription factor bHLH62</fullName>
    </submittedName>
</protein>
<dbReference type="Proteomes" id="UP001060215">
    <property type="component" value="Chromosome 3"/>
</dbReference>
<proteinExistence type="predicted"/>
<gene>
    <name evidence="1" type="ORF">LOK49_LG02G03609</name>
</gene>
<accession>A0ACC0IMD0</accession>
<dbReference type="EMBL" id="CM045760">
    <property type="protein sequence ID" value="KAI8025659.1"/>
    <property type="molecule type" value="Genomic_DNA"/>
</dbReference>
<sequence>MLTLVLFLSLMITYYEVFWHNLPSLSADPGFAERAAKFSCFGSRSFNGRTSQLGLNNGELPYRLSPLMASVKLPRVLSSPSIKATVSPMGAQENKNSTQTQMEMRSSIGSDTKFRKVLESATSDRTEFASSNEGSSVSEKIPNSETVLKNPISSNSRKRKEGLRGKSNSVNATMVTEAEDDLNTKRFKPNEGSGSENDSVKTRDEDEKQTKANQKPPEPPKDYIHVQREKIGERMKLPQDLVPGCNKMCVNGKALMLDEIINYVRSFAMTSRVSFVNPRLEFNMDSLLSKDVSIETCKINFFYLS</sequence>
<keyword evidence="2" id="KW-1185">Reference proteome</keyword>
<name>A0ACC0IMD0_9ERIC</name>
<reference evidence="1 2" key="1">
    <citation type="journal article" date="2022" name="Plant J.">
        <title>Chromosome-level genome of Camellia lanceoleosa provides a valuable resource for understanding genome evolution and self-incompatibility.</title>
        <authorList>
            <person name="Gong W."/>
            <person name="Xiao S."/>
            <person name="Wang L."/>
            <person name="Liao Z."/>
            <person name="Chang Y."/>
            <person name="Mo W."/>
            <person name="Hu G."/>
            <person name="Li W."/>
            <person name="Zhao G."/>
            <person name="Zhu H."/>
            <person name="Hu X."/>
            <person name="Ji K."/>
            <person name="Xiang X."/>
            <person name="Song Q."/>
            <person name="Yuan D."/>
            <person name="Jin S."/>
            <person name="Zhang L."/>
        </authorList>
    </citation>
    <scope>NUCLEOTIDE SEQUENCE [LARGE SCALE GENOMIC DNA]</scope>
    <source>
        <strain evidence="1">SQ_2022a</strain>
    </source>
</reference>
<evidence type="ECO:0000313" key="2">
    <source>
        <dbReference type="Proteomes" id="UP001060215"/>
    </source>
</evidence>
<comment type="caution">
    <text evidence="1">The sequence shown here is derived from an EMBL/GenBank/DDBJ whole genome shotgun (WGS) entry which is preliminary data.</text>
</comment>